<gene>
    <name evidence="3" type="ORF">SFRA_005470</name>
</gene>
<dbReference type="Gene3D" id="3.30.40.250">
    <property type="match status" value="1"/>
</dbReference>
<dbReference type="PANTHER" id="PTHR37809">
    <property type="entry name" value="RIBOSOMAL PROTEIN S12 METHYLTHIOTRANSFERASE ACCESSORY FACTOR YCAO"/>
    <property type="match status" value="1"/>
</dbReference>
<evidence type="ECO:0000313" key="4">
    <source>
        <dbReference type="Proteomes" id="UP000028058"/>
    </source>
</evidence>
<evidence type="ECO:0000259" key="2">
    <source>
        <dbReference type="PROSITE" id="PS51664"/>
    </source>
</evidence>
<evidence type="ECO:0000256" key="1">
    <source>
        <dbReference type="SAM" id="MobiDB-lite"/>
    </source>
</evidence>
<comment type="caution">
    <text evidence="3">The sequence shown here is derived from an EMBL/GenBank/DDBJ whole genome shotgun (WGS) entry which is preliminary data.</text>
</comment>
<dbReference type="InterPro" id="IPR022291">
    <property type="entry name" value="Bacteriocin_synth_cyclodeHase"/>
</dbReference>
<dbReference type="Gene3D" id="3.40.50.720">
    <property type="entry name" value="NAD(P)-binding Rossmann-like Domain"/>
    <property type="match status" value="1"/>
</dbReference>
<name>A0A3R7LQW2_9ACTN</name>
<dbReference type="OrthoDB" id="2379922at2"/>
<dbReference type="InterPro" id="IPR003776">
    <property type="entry name" value="YcaO-like_dom"/>
</dbReference>
<dbReference type="NCBIfam" id="TIGR03882">
    <property type="entry name" value="cyclo_dehyd_2"/>
    <property type="match status" value="1"/>
</dbReference>
<proteinExistence type="predicted"/>
<feature type="compositionally biased region" description="Polar residues" evidence="1">
    <location>
        <begin position="11"/>
        <end position="28"/>
    </location>
</feature>
<sequence>MSSALPVKGLPTTQFLHDPSNPGSSIQRRNCHGHHRTPDRGRRRLHPAGRSPLRRTGRPHRAGAGAGPALRRRPRGPAGGVRPVGRRAALHRAVGRRRGTRPGGRTRPGPAHARLHRGARARAHPAAGRRPGGGGRVRTSEEAAGGRPFVGFKRHFRVEVVPGEAVYLLSVRGVSALHGAHVEALAPLLDGTRTLAGLLRDAGSAVPVAEAGRVVGELARAGVVGYHPAEPASGVPDSAAAYWDLAGLDAGRAAAALARATVRLVTVGRVDAGEALAACRASGLAVAGPPAGPEPDGPGTGAGEAVFSLVLCDDYLAPGLAAVDARHRAAGRPWLLAKPCGAEPWVGPVFRPGDGPCWSCLAHRLRAHRQSEIPVQRALGTEGPVRRPAASLAAGRSLGLHTAVLEAAKWLAGARHEAQRAVCTLDTLSLRTTHHGVRRRPQCPACGDAGLVTALGNRPVTVVSRPKAAYGGANDRALAPEQVRERYGHLVSPVTGIVTGLRHDPRLPDGLNCCTSGRNLALGPRSLAEVRGGLRSLSGGKGVTAAEAELGALCEAVERFSATRQGDEATVRDTLRGLGGEAVHPNACQLFAEEQFRDRERWNATHPLFQQVCAPFDADRPVDWTPVWSLSSGTRRMLPTSMLYFGHGADQEGAPRADSNGNAAGSSLEDAIVQGFLELVERDAVALWWYNRTRHAAVDLDAFDEPWLAAARTAHARMHRALWVLDLTADFGIPVMAAVSRRTDKAAEDISFGFGAHFDPRLALRRAVTEMSQLLVPVAGTGDDGEYPAAGRELVSWWSSATIRNQPYLVPDPAESPRGEVSWDHTPRPDLRQDIEAADALVRAHGMELLVLDQTRPDVGLPVVKVLAPGMRHFWARLAPGRLFDVPVALGRLDRRTPYGAVNPIPLFV</sequence>
<accession>A0A3R7LQW2</accession>
<protein>
    <recommendedName>
        <fullName evidence="2">YcaO domain-containing protein</fullName>
    </recommendedName>
</protein>
<dbReference type="Proteomes" id="UP000028058">
    <property type="component" value="Unassembled WGS sequence"/>
</dbReference>
<evidence type="ECO:0000313" key="3">
    <source>
        <dbReference type="EMBL" id="RKM97988.1"/>
    </source>
</evidence>
<dbReference type="SUPFAM" id="SSF69572">
    <property type="entry name" value="Activating enzymes of the ubiquitin-like proteins"/>
    <property type="match status" value="1"/>
</dbReference>
<feature type="domain" description="YcaO" evidence="2">
    <location>
        <begin position="540"/>
        <end position="909"/>
    </location>
</feature>
<dbReference type="Pfam" id="PF02624">
    <property type="entry name" value="YcaO"/>
    <property type="match status" value="1"/>
</dbReference>
<dbReference type="InterPro" id="IPR035985">
    <property type="entry name" value="Ubiquitin-activating_enz"/>
</dbReference>
<reference evidence="3 4" key="1">
    <citation type="journal article" date="2014" name="Genome Announc.">
        <title>Draft Genome Sequence of Streptomyces fradiae ATCC 19609, a Strain Highly Sensitive to Antibiotics.</title>
        <authorList>
            <person name="Bekker O.B."/>
            <person name="Klimina K.M."/>
            <person name="Vatlin A.A."/>
            <person name="Zakharevich N.V."/>
            <person name="Kasianov A.S."/>
            <person name="Danilenko V.N."/>
        </authorList>
    </citation>
    <scope>NUCLEOTIDE SEQUENCE [LARGE SCALE GENOMIC DNA]</scope>
    <source>
        <strain evidence="3 4">ATCC 19609</strain>
    </source>
</reference>
<dbReference type="Gene3D" id="3.30.1330.230">
    <property type="match status" value="1"/>
</dbReference>
<dbReference type="PANTHER" id="PTHR37809:SF1">
    <property type="entry name" value="RIBOSOMAL PROTEIN S12 METHYLTHIOTRANSFERASE ACCESSORY FACTOR YCAO"/>
    <property type="match status" value="1"/>
</dbReference>
<feature type="compositionally biased region" description="Basic residues" evidence="1">
    <location>
        <begin position="29"/>
        <end position="61"/>
    </location>
</feature>
<dbReference type="NCBIfam" id="TIGR00702">
    <property type="entry name" value="YcaO-type kinase domain"/>
    <property type="match status" value="1"/>
</dbReference>
<feature type="region of interest" description="Disordered" evidence="1">
    <location>
        <begin position="1"/>
        <end position="142"/>
    </location>
</feature>
<feature type="compositionally biased region" description="Basic residues" evidence="1">
    <location>
        <begin position="84"/>
        <end position="100"/>
    </location>
</feature>
<dbReference type="GO" id="GO:0008641">
    <property type="term" value="F:ubiquitin-like modifier activating enzyme activity"/>
    <property type="evidence" value="ECO:0007669"/>
    <property type="project" value="InterPro"/>
</dbReference>
<dbReference type="PROSITE" id="PS51664">
    <property type="entry name" value="YCAO"/>
    <property type="match status" value="1"/>
</dbReference>
<feature type="compositionally biased region" description="Basic residues" evidence="1">
    <location>
        <begin position="113"/>
        <end position="123"/>
    </location>
</feature>
<keyword evidence="4" id="KW-1185">Reference proteome</keyword>
<dbReference type="Gene3D" id="3.90.930.60">
    <property type="match status" value="1"/>
</dbReference>
<feature type="compositionally biased region" description="Low complexity" evidence="1">
    <location>
        <begin position="103"/>
        <end position="112"/>
    </location>
</feature>
<dbReference type="InterPro" id="IPR027624">
    <property type="entry name" value="TOMM_cyclo_SagD"/>
</dbReference>
<organism evidence="3 4">
    <name type="scientific">Streptomyces xinghaiensis</name>
    <dbReference type="NCBI Taxonomy" id="1038928"/>
    <lineage>
        <taxon>Bacteria</taxon>
        <taxon>Bacillati</taxon>
        <taxon>Actinomycetota</taxon>
        <taxon>Actinomycetes</taxon>
        <taxon>Kitasatosporales</taxon>
        <taxon>Streptomycetaceae</taxon>
        <taxon>Streptomyces</taxon>
    </lineage>
</organism>
<dbReference type="Gene3D" id="3.30.160.660">
    <property type="match status" value="1"/>
</dbReference>
<dbReference type="NCBIfam" id="TIGR03604">
    <property type="entry name" value="TOMM_cyclo_SagD"/>
    <property type="match status" value="1"/>
</dbReference>
<dbReference type="AlphaFoldDB" id="A0A3R7LQW2"/>
<dbReference type="EMBL" id="JNAD02000002">
    <property type="protein sequence ID" value="RKM97988.1"/>
    <property type="molecule type" value="Genomic_DNA"/>
</dbReference>